<keyword evidence="1 4" id="KW-0808">Transferase</keyword>
<keyword evidence="2" id="KW-0012">Acyltransferase</keyword>
<protein>
    <submittedName>
        <fullName evidence="4">GNAT family N-acetyltransferase</fullName>
    </submittedName>
</protein>
<dbReference type="OrthoDB" id="9797417at2"/>
<dbReference type="PANTHER" id="PTHR43420">
    <property type="entry name" value="ACETYLTRANSFERASE"/>
    <property type="match status" value="1"/>
</dbReference>
<evidence type="ECO:0000313" key="4">
    <source>
        <dbReference type="EMBL" id="RKF13604.1"/>
    </source>
</evidence>
<proteinExistence type="predicted"/>
<dbReference type="EMBL" id="RAPE01000004">
    <property type="protein sequence ID" value="RKF13604.1"/>
    <property type="molecule type" value="Genomic_DNA"/>
</dbReference>
<dbReference type="GO" id="GO:0016747">
    <property type="term" value="F:acyltransferase activity, transferring groups other than amino-acyl groups"/>
    <property type="evidence" value="ECO:0007669"/>
    <property type="project" value="InterPro"/>
</dbReference>
<dbReference type="Gene3D" id="3.40.630.30">
    <property type="match status" value="1"/>
</dbReference>
<dbReference type="Proteomes" id="UP000281128">
    <property type="component" value="Unassembled WGS sequence"/>
</dbReference>
<gene>
    <name evidence="4" type="ORF">D6850_15080</name>
</gene>
<organism evidence="4 5">
    <name type="scientific">Roseovarius spongiae</name>
    <dbReference type="NCBI Taxonomy" id="2320272"/>
    <lineage>
        <taxon>Bacteria</taxon>
        <taxon>Pseudomonadati</taxon>
        <taxon>Pseudomonadota</taxon>
        <taxon>Alphaproteobacteria</taxon>
        <taxon>Rhodobacterales</taxon>
        <taxon>Roseobacteraceae</taxon>
        <taxon>Roseovarius</taxon>
    </lineage>
</organism>
<evidence type="ECO:0000259" key="3">
    <source>
        <dbReference type="PROSITE" id="PS51186"/>
    </source>
</evidence>
<dbReference type="PROSITE" id="PS51186">
    <property type="entry name" value="GNAT"/>
    <property type="match status" value="1"/>
</dbReference>
<dbReference type="InterPro" id="IPR050680">
    <property type="entry name" value="YpeA/RimI_acetyltransf"/>
</dbReference>
<accession>A0A3A8B8E0</accession>
<sequence>MSGAPEPARLRHVPHLAAILWASGRRTPWLPRVRARRTDLRLMASITRRGWVRVMRGRRGPVAFIARDGARIHALYVHPRAARRGLGSALIDHAKAQAPRLELWVAEANRPARAFYAAHGFAEAARGQGAGNDENLADILMVWSPERSDAA</sequence>
<keyword evidence="5" id="KW-1185">Reference proteome</keyword>
<feature type="domain" description="N-acetyltransferase" evidence="3">
    <location>
        <begin position="8"/>
        <end position="146"/>
    </location>
</feature>
<evidence type="ECO:0000313" key="5">
    <source>
        <dbReference type="Proteomes" id="UP000281128"/>
    </source>
</evidence>
<dbReference type="RefSeq" id="WP_121168429.1">
    <property type="nucleotide sequence ID" value="NZ_RAPE01000004.1"/>
</dbReference>
<comment type="caution">
    <text evidence="4">The sequence shown here is derived from an EMBL/GenBank/DDBJ whole genome shotgun (WGS) entry which is preliminary data.</text>
</comment>
<name>A0A3A8B8E0_9RHOB</name>
<dbReference type="CDD" id="cd04301">
    <property type="entry name" value="NAT_SF"/>
    <property type="match status" value="1"/>
</dbReference>
<dbReference type="AlphaFoldDB" id="A0A3A8B8E0"/>
<evidence type="ECO:0000256" key="2">
    <source>
        <dbReference type="ARBA" id="ARBA00023315"/>
    </source>
</evidence>
<dbReference type="InterPro" id="IPR000182">
    <property type="entry name" value="GNAT_dom"/>
</dbReference>
<dbReference type="SUPFAM" id="SSF55729">
    <property type="entry name" value="Acyl-CoA N-acyltransferases (Nat)"/>
    <property type="match status" value="1"/>
</dbReference>
<evidence type="ECO:0000256" key="1">
    <source>
        <dbReference type="ARBA" id="ARBA00022679"/>
    </source>
</evidence>
<dbReference type="Pfam" id="PF00583">
    <property type="entry name" value="Acetyltransf_1"/>
    <property type="match status" value="1"/>
</dbReference>
<reference evidence="4 5" key="1">
    <citation type="submission" date="2018-09" db="EMBL/GenBank/DDBJ databases">
        <title>Roseovarius spongiae sp. nov., isolated from a marine sponge.</title>
        <authorList>
            <person name="Zhuang L."/>
            <person name="Luo L."/>
        </authorList>
    </citation>
    <scope>NUCLEOTIDE SEQUENCE [LARGE SCALE GENOMIC DNA]</scope>
    <source>
        <strain evidence="4 5">HN-E21</strain>
    </source>
</reference>
<dbReference type="InterPro" id="IPR016181">
    <property type="entry name" value="Acyl_CoA_acyltransferase"/>
</dbReference>